<dbReference type="RefSeq" id="WP_079140367.1">
    <property type="nucleotide sequence ID" value="NZ_CP017316.1"/>
</dbReference>
<feature type="domain" description="Capsule synthesis protein CapA" evidence="3">
    <location>
        <begin position="86"/>
        <end position="336"/>
    </location>
</feature>
<gene>
    <name evidence="4" type="primary">capA_1</name>
    <name evidence="4" type="ORF">A4G23_05219</name>
</gene>
<evidence type="ECO:0000256" key="1">
    <source>
        <dbReference type="ARBA" id="ARBA00005662"/>
    </source>
</evidence>
<dbReference type="PANTHER" id="PTHR33393:SF13">
    <property type="entry name" value="PGA BIOSYNTHESIS PROTEIN CAPA"/>
    <property type="match status" value="1"/>
</dbReference>
<dbReference type="Gene3D" id="3.60.21.10">
    <property type="match status" value="1"/>
</dbReference>
<feature type="compositionally biased region" description="Low complexity" evidence="2">
    <location>
        <begin position="54"/>
        <end position="71"/>
    </location>
</feature>
<accession>A0A1D8GA80</accession>
<feature type="compositionally biased region" description="Basic residues" evidence="2">
    <location>
        <begin position="1"/>
        <end position="10"/>
    </location>
</feature>
<sequence length="427" mass="44038">MPHRSPHPRPCRALWPAPRSAPRPGRRPVLRSASRRAALATAALLGATAACTGAPAPAPSAPATSSAPPAAHSGVGRAAPAPRPFTLAATGDVLPHDSVIRAAQADAGGSGHDFRPMLAGVAPVISGADLAICHMETVYGEDGGPFTGYPSFKSPPQVADALRATGYDSCSTASNHTLDAGADGISRTLGHLDRVGIKHAGSSRSAEEAATPTVLRAGGARVAHLAYTYGTNGIPVPADRPWAVNLIDESRVLSDARAAREAGADVVVVSLHWGTEWQTAPDRQQLELGEALTASTTGGRPDIDLILGTHAHVPQAYEKVNGTWIVYGMGDQIAGAMINHSGVHDPRGNEGTIARFTFTPPRVPGGLWEVTRAEFVPQWYDTAANRVVDLNAAVASGDTALAAVRERITGVALSRGAAAQGLVRAAP</sequence>
<dbReference type="Pfam" id="PF09587">
    <property type="entry name" value="PGA_cap"/>
    <property type="match status" value="1"/>
</dbReference>
<dbReference type="STRING" id="285473.A4G23_05219"/>
<dbReference type="InterPro" id="IPR052169">
    <property type="entry name" value="CW_Biosynth-Accessory"/>
</dbReference>
<dbReference type="PANTHER" id="PTHR33393">
    <property type="entry name" value="POLYGLUTAMINE SYNTHESIS ACCESSORY PROTEIN RV0574C-RELATED"/>
    <property type="match status" value="1"/>
</dbReference>
<dbReference type="InterPro" id="IPR019079">
    <property type="entry name" value="Capsule_synth_CapA"/>
</dbReference>
<evidence type="ECO:0000256" key="2">
    <source>
        <dbReference type="SAM" id="MobiDB-lite"/>
    </source>
</evidence>
<dbReference type="SUPFAM" id="SSF56300">
    <property type="entry name" value="Metallo-dependent phosphatases"/>
    <property type="match status" value="1"/>
</dbReference>
<comment type="similarity">
    <text evidence="1">Belongs to the CapA family.</text>
</comment>
<reference evidence="4 5" key="1">
    <citation type="submission" date="2016-09" db="EMBL/GenBank/DDBJ databases">
        <title>Streptomyces rubrolavendulae MJM4426 Genome sequencing and assembly.</title>
        <authorList>
            <person name="Kim J.-G."/>
        </authorList>
    </citation>
    <scope>NUCLEOTIDE SEQUENCE [LARGE SCALE GENOMIC DNA]</scope>
    <source>
        <strain evidence="4 5">MJM4426</strain>
    </source>
</reference>
<feature type="region of interest" description="Disordered" evidence="2">
    <location>
        <begin position="54"/>
        <end position="83"/>
    </location>
</feature>
<dbReference type="OrthoDB" id="9810718at2"/>
<dbReference type="SMART" id="SM00854">
    <property type="entry name" value="PGA_cap"/>
    <property type="match status" value="1"/>
</dbReference>
<evidence type="ECO:0000313" key="5">
    <source>
        <dbReference type="Proteomes" id="UP000095349"/>
    </source>
</evidence>
<dbReference type="AlphaFoldDB" id="A0A1D8GA80"/>
<feature type="region of interest" description="Disordered" evidence="2">
    <location>
        <begin position="1"/>
        <end position="31"/>
    </location>
</feature>
<dbReference type="KEGG" id="srn:A4G23_05219"/>
<proteinExistence type="inferred from homology"/>
<dbReference type="PROSITE" id="PS51318">
    <property type="entry name" value="TAT"/>
    <property type="match status" value="1"/>
</dbReference>
<dbReference type="CDD" id="cd07381">
    <property type="entry name" value="MPP_CapA"/>
    <property type="match status" value="1"/>
</dbReference>
<keyword evidence="5" id="KW-1185">Reference proteome</keyword>
<protein>
    <submittedName>
        <fullName evidence="4">Capsule biosynthesis protein CapA</fullName>
    </submittedName>
</protein>
<name>A0A1D8GA80_9ACTN</name>
<dbReference type="InterPro" id="IPR029052">
    <property type="entry name" value="Metallo-depent_PP-like"/>
</dbReference>
<dbReference type="GeneID" id="33066150"/>
<dbReference type="InterPro" id="IPR006311">
    <property type="entry name" value="TAT_signal"/>
</dbReference>
<organism evidence="4 5">
    <name type="scientific">Streptomyces rubrolavendulae</name>
    <dbReference type="NCBI Taxonomy" id="285473"/>
    <lineage>
        <taxon>Bacteria</taxon>
        <taxon>Bacillati</taxon>
        <taxon>Actinomycetota</taxon>
        <taxon>Actinomycetes</taxon>
        <taxon>Kitasatosporales</taxon>
        <taxon>Streptomycetaceae</taxon>
        <taxon>Streptomyces</taxon>
    </lineage>
</organism>
<evidence type="ECO:0000259" key="3">
    <source>
        <dbReference type="SMART" id="SM00854"/>
    </source>
</evidence>
<dbReference type="PATRIC" id="fig|285473.5.peg.5500"/>
<dbReference type="EMBL" id="CP017316">
    <property type="protein sequence ID" value="AOT62323.1"/>
    <property type="molecule type" value="Genomic_DNA"/>
</dbReference>
<evidence type="ECO:0000313" key="4">
    <source>
        <dbReference type="EMBL" id="AOT62323.1"/>
    </source>
</evidence>
<dbReference type="Proteomes" id="UP000095349">
    <property type="component" value="Chromosome"/>
</dbReference>